<dbReference type="Proteomes" id="UP000236319">
    <property type="component" value="Unassembled WGS sequence"/>
</dbReference>
<evidence type="ECO:0000313" key="1">
    <source>
        <dbReference type="EMBL" id="GBE63430.1"/>
    </source>
</evidence>
<dbReference type="RefSeq" id="XP_028869673.1">
    <property type="nucleotide sequence ID" value="XM_029013840.1"/>
</dbReference>
<dbReference type="VEuPathDB" id="PiroplasmaDB:BOVATA_049230"/>
<comment type="caution">
    <text evidence="1">The sequence shown here is derived from an EMBL/GenBank/DDBJ whole genome shotgun (WGS) entry which is preliminary data.</text>
</comment>
<evidence type="ECO:0008006" key="3">
    <source>
        <dbReference type="Google" id="ProtNLM"/>
    </source>
</evidence>
<reference evidence="1 2" key="1">
    <citation type="journal article" date="2017" name="BMC Genomics">
        <title>Whole-genome assembly of Babesia ovata and comparative genomics between closely related pathogens.</title>
        <authorList>
            <person name="Yamagishi J."/>
            <person name="Asada M."/>
            <person name="Hakimi H."/>
            <person name="Tanaka T.Q."/>
            <person name="Sugimoto C."/>
            <person name="Kawazu S."/>
        </authorList>
    </citation>
    <scope>NUCLEOTIDE SEQUENCE [LARGE SCALE GENOMIC DNA]</scope>
    <source>
        <strain evidence="1 2">Miyake</strain>
    </source>
</reference>
<evidence type="ECO:0000313" key="2">
    <source>
        <dbReference type="Proteomes" id="UP000236319"/>
    </source>
</evidence>
<accession>A0A2H6KKB4</accession>
<proteinExistence type="predicted"/>
<name>A0A2H6KKB4_9APIC</name>
<protein>
    <recommendedName>
        <fullName evidence="3">Extracellular matrix-binding ebh</fullName>
    </recommendedName>
</protein>
<sequence>MSFLHGVLSNIKPKLGLHKDDIQSAINALITHKHRGKEGFNAAISKVVEGVKQYNEGVKASNKKVSDVINTLQGQMTKLKQKVSEIHDSHSDTGAMDNKVKECLQQAQDFIDNIAHNSEHVSDLSDDLKRNVNSARDSIAYQRGELVRIHGLQAGQLKAVEQGVIKALRAAGTEINERIKKDVEALIKKWEQKLLAILASLREIDEKLQKYVKELQAWIEEAFKVIGQAEDRVREISDKANGGTGTKKFEIDRDLTDVGYQLGQKVSQLDEWNTAAGKVVDAALQNVRSILAQLTEDKKNAITTAVRRLKETGQQQLETSTTEKLRSISHEAMYSLENLGTEITTLVDDIVSHISNGSNTVQATRGYFNGYNVSGYFQQLDTISKQIIGTAKGTNGVGASQLSPSLQQLDDLQKRDAIMQLSQSFGNSHMQSQLTATNLQNLYTCSDAIKILLRNYVDSLNLQITNVLQNTNSQNLTDNTSPLQSVLGSAAAFASQLHTQLQRNSRLSRGRQAAPNLAGLEHASHLLSELSQRVNAFPAGINSLTQQLDSLALGITGPFTTLIQAVSKATNPPDGLKKQLETELKTDGLGSGSTWTIDKHSAKGLALIQKEIEKLKIHDVGNVLGNIAQFCSEITNESASANGHLNTLRESNIKVKLREIEKQISQLQKVTLTSTITTGDSFFKEADELLKNIIEALKQHVISQVQKAETAITQDLRAKYVTFMKAQLEAFAAKCQAELNELPAKITADADRGAKGFMKKMESIVGRLHKHDDVSVLSTNASVVITVLTDHVKTLLVRKTGIRSHVKLIYLLVHKMFEELGNSKHFDPTFTDNLHTLKSKLNDLTPKQFGEESTALLQSLKDGMTALTDVLSKCYINAYEGAKPIEKWTEPLTADQAKEKLTPDGERCAKACLTIVPIIRETLGELAGHLEKDDSAWRKYKMYTSTKQARSLHKEFFRENGYDITLSDSADSGELNHKDTFKAGEHVLFSPKSDPSAPGAAELDGISVEVSEEKGLIPELNSYHQLFLQHINSEFMVADKAEPTKKSVKPIEASPSNVTAPITVKALTKMCEKAYPVLTSILGNGHASGIYAVEFSNNSLKLYYPSSMVQLLSTLPIPTMQIWLRPKRLERVLVRQPNRCCPKSSPSTPCKTPMGFPEIAVTASHRNTGKHIYDVLRNFCSRSDKPLSQLCRYLQCLLHRTPQSLDDMWAFYYNFLTEWHGKGRRDEVGLKHKKEAFENAVNAANFKREYEGLKVQSILSTSHTSKSMGHPNGDLFSLICNSKLRGKCGPYLHSLTNDIAGIYSKKYAGRYLSWIVYLTQTFYSLLQSLYEVQ</sequence>
<dbReference type="EMBL" id="BDSA01000048">
    <property type="protein sequence ID" value="GBE63430.1"/>
    <property type="molecule type" value="Genomic_DNA"/>
</dbReference>
<gene>
    <name evidence="1" type="ORF">BOVATA_049230</name>
</gene>
<dbReference type="Gene3D" id="1.20.5.1230">
    <property type="entry name" value="Apolipoprotein A-I"/>
    <property type="match status" value="1"/>
</dbReference>
<dbReference type="OrthoDB" id="366932at2759"/>
<dbReference type="GeneID" id="39877200"/>
<organism evidence="1 2">
    <name type="scientific">Babesia ovata</name>
    <dbReference type="NCBI Taxonomy" id="189622"/>
    <lineage>
        <taxon>Eukaryota</taxon>
        <taxon>Sar</taxon>
        <taxon>Alveolata</taxon>
        <taxon>Apicomplexa</taxon>
        <taxon>Aconoidasida</taxon>
        <taxon>Piroplasmida</taxon>
        <taxon>Babesiidae</taxon>
        <taxon>Babesia</taxon>
    </lineage>
</organism>
<keyword evidence="2" id="KW-1185">Reference proteome</keyword>